<accession>A0A917C536</accession>
<reference evidence="1" key="2">
    <citation type="submission" date="2020-09" db="EMBL/GenBank/DDBJ databases">
        <authorList>
            <person name="Sun Q."/>
            <person name="Zhou Y."/>
        </authorList>
    </citation>
    <scope>NUCLEOTIDE SEQUENCE</scope>
    <source>
        <strain evidence="1">CGMCC 1.16134</strain>
    </source>
</reference>
<dbReference type="Proteomes" id="UP000637643">
    <property type="component" value="Unassembled WGS sequence"/>
</dbReference>
<name>A0A917C536_9BACL</name>
<organism evidence="1 2">
    <name type="scientific">Paenibacillus albidus</name>
    <dbReference type="NCBI Taxonomy" id="2041023"/>
    <lineage>
        <taxon>Bacteria</taxon>
        <taxon>Bacillati</taxon>
        <taxon>Bacillota</taxon>
        <taxon>Bacilli</taxon>
        <taxon>Bacillales</taxon>
        <taxon>Paenibacillaceae</taxon>
        <taxon>Paenibacillus</taxon>
    </lineage>
</organism>
<proteinExistence type="predicted"/>
<keyword evidence="2" id="KW-1185">Reference proteome</keyword>
<reference evidence="1" key="1">
    <citation type="journal article" date="2014" name="Int. J. Syst. Evol. Microbiol.">
        <title>Complete genome sequence of Corynebacterium casei LMG S-19264T (=DSM 44701T), isolated from a smear-ripened cheese.</title>
        <authorList>
            <consortium name="US DOE Joint Genome Institute (JGI-PGF)"/>
            <person name="Walter F."/>
            <person name="Albersmeier A."/>
            <person name="Kalinowski J."/>
            <person name="Ruckert C."/>
        </authorList>
    </citation>
    <scope>NUCLEOTIDE SEQUENCE</scope>
    <source>
        <strain evidence="1">CGMCC 1.16134</strain>
    </source>
</reference>
<dbReference type="AlphaFoldDB" id="A0A917C536"/>
<protein>
    <submittedName>
        <fullName evidence="1">Uncharacterized protein</fullName>
    </submittedName>
</protein>
<sequence>MLPVHLRLAEMYHMHKAGTLSDKHGKELQQCLAVNARYCWDYNTLNNQLVQAQTTQDTSWEVDIMVKMDWLRRSGKLVKGY</sequence>
<evidence type="ECO:0000313" key="2">
    <source>
        <dbReference type="Proteomes" id="UP000637643"/>
    </source>
</evidence>
<dbReference type="RefSeq" id="WP_189023889.1">
    <property type="nucleotide sequence ID" value="NZ_BMKR01000006.1"/>
</dbReference>
<comment type="caution">
    <text evidence="1">The sequence shown here is derived from an EMBL/GenBank/DDBJ whole genome shotgun (WGS) entry which is preliminary data.</text>
</comment>
<dbReference type="EMBL" id="BMKR01000006">
    <property type="protein sequence ID" value="GGF72602.1"/>
    <property type="molecule type" value="Genomic_DNA"/>
</dbReference>
<evidence type="ECO:0000313" key="1">
    <source>
        <dbReference type="EMBL" id="GGF72602.1"/>
    </source>
</evidence>
<dbReference type="Pfam" id="PF24704">
    <property type="entry name" value="DUF7667"/>
    <property type="match status" value="1"/>
</dbReference>
<dbReference type="InterPro" id="IPR056084">
    <property type="entry name" value="DUF7667"/>
</dbReference>
<gene>
    <name evidence="1" type="ORF">GCM10010912_17230</name>
</gene>